<comment type="caution">
    <text evidence="1">The sequence shown here is derived from an EMBL/GenBank/DDBJ whole genome shotgun (WGS) entry which is preliminary data.</text>
</comment>
<sequence length="175" mass="17890">STTGTPLATPLASGPRFIGLAIGTQNYTCSSAGTYASAGALAEVFDISCLSPSKYDGLTTSAYYAWQGAPSSVTPQDIIDHLAGIGSPEVLGQHYFITNPSGTGLSPKWDFTSASEAGHPDAFVIGARTGDIPAPTNPTINIDWLSLSNAGGDLADQVFRVQTRGGQPPSSVSGP</sequence>
<feature type="non-terminal residue" evidence="1">
    <location>
        <position position="1"/>
    </location>
</feature>
<organism evidence="1 2">
    <name type="scientific">Irpex rosettiformis</name>
    <dbReference type="NCBI Taxonomy" id="378272"/>
    <lineage>
        <taxon>Eukaryota</taxon>
        <taxon>Fungi</taxon>
        <taxon>Dikarya</taxon>
        <taxon>Basidiomycota</taxon>
        <taxon>Agaricomycotina</taxon>
        <taxon>Agaricomycetes</taxon>
        <taxon>Polyporales</taxon>
        <taxon>Irpicaceae</taxon>
        <taxon>Irpex</taxon>
    </lineage>
</organism>
<dbReference type="Proteomes" id="UP001055072">
    <property type="component" value="Unassembled WGS sequence"/>
</dbReference>
<accession>A0ACB8U817</accession>
<reference evidence="1" key="1">
    <citation type="journal article" date="2021" name="Environ. Microbiol.">
        <title>Gene family expansions and transcriptome signatures uncover fungal adaptations to wood decay.</title>
        <authorList>
            <person name="Hage H."/>
            <person name="Miyauchi S."/>
            <person name="Viragh M."/>
            <person name="Drula E."/>
            <person name="Min B."/>
            <person name="Chaduli D."/>
            <person name="Navarro D."/>
            <person name="Favel A."/>
            <person name="Norest M."/>
            <person name="Lesage-Meessen L."/>
            <person name="Balint B."/>
            <person name="Merenyi Z."/>
            <person name="de Eugenio L."/>
            <person name="Morin E."/>
            <person name="Martinez A.T."/>
            <person name="Baldrian P."/>
            <person name="Stursova M."/>
            <person name="Martinez M.J."/>
            <person name="Novotny C."/>
            <person name="Magnuson J.K."/>
            <person name="Spatafora J.W."/>
            <person name="Maurice S."/>
            <person name="Pangilinan J."/>
            <person name="Andreopoulos W."/>
            <person name="LaButti K."/>
            <person name="Hundley H."/>
            <person name="Na H."/>
            <person name="Kuo A."/>
            <person name="Barry K."/>
            <person name="Lipzen A."/>
            <person name="Henrissat B."/>
            <person name="Riley R."/>
            <person name="Ahrendt S."/>
            <person name="Nagy L.G."/>
            <person name="Grigoriev I.V."/>
            <person name="Martin F."/>
            <person name="Rosso M.N."/>
        </authorList>
    </citation>
    <scope>NUCLEOTIDE SEQUENCE</scope>
    <source>
        <strain evidence="1">CBS 384.51</strain>
    </source>
</reference>
<evidence type="ECO:0000313" key="1">
    <source>
        <dbReference type="EMBL" id="KAI0090379.1"/>
    </source>
</evidence>
<keyword evidence="2" id="KW-1185">Reference proteome</keyword>
<evidence type="ECO:0000313" key="2">
    <source>
        <dbReference type="Proteomes" id="UP001055072"/>
    </source>
</evidence>
<gene>
    <name evidence="1" type="ORF">BDY19DRAFT_855119</name>
</gene>
<protein>
    <submittedName>
        <fullName evidence="1">Uncharacterized protein</fullName>
    </submittedName>
</protein>
<name>A0ACB8U817_9APHY</name>
<proteinExistence type="predicted"/>
<dbReference type="EMBL" id="MU274908">
    <property type="protein sequence ID" value="KAI0090379.1"/>
    <property type="molecule type" value="Genomic_DNA"/>
</dbReference>
<feature type="non-terminal residue" evidence="1">
    <location>
        <position position="175"/>
    </location>
</feature>